<keyword evidence="6" id="KW-0186">Copper</keyword>
<dbReference type="PANTHER" id="PTHR11709">
    <property type="entry name" value="MULTI-COPPER OXIDASE"/>
    <property type="match status" value="1"/>
</dbReference>
<dbReference type="Pfam" id="PF00394">
    <property type="entry name" value="Cu-oxidase"/>
    <property type="match status" value="1"/>
</dbReference>
<accession>A0A1E4RK71</accession>
<evidence type="ECO:0000256" key="2">
    <source>
        <dbReference type="ARBA" id="ARBA00022496"/>
    </source>
</evidence>
<reference evidence="12" key="1">
    <citation type="submission" date="2016-05" db="EMBL/GenBank/DDBJ databases">
        <title>Comparative genomics of biotechnologically important yeasts.</title>
        <authorList>
            <consortium name="DOE Joint Genome Institute"/>
            <person name="Riley R."/>
            <person name="Haridas S."/>
            <person name="Wolfe K.H."/>
            <person name="Lopes M.R."/>
            <person name="Hittinger C.T."/>
            <person name="Goker M."/>
            <person name="Salamov A."/>
            <person name="Wisecaver J."/>
            <person name="Long T.M."/>
            <person name="Aerts A.L."/>
            <person name="Barry K."/>
            <person name="Choi C."/>
            <person name="Clum A."/>
            <person name="Coughlan A.Y."/>
            <person name="Deshpande S."/>
            <person name="Douglass A.P."/>
            <person name="Hanson S.J."/>
            <person name="Klenk H.-P."/>
            <person name="Labutti K."/>
            <person name="Lapidus A."/>
            <person name="Lindquist E."/>
            <person name="Lipzen A."/>
            <person name="Meier-Kolthoff J.P."/>
            <person name="Ohm R.A."/>
            <person name="Otillar R.P."/>
            <person name="Pangilinan J."/>
            <person name="Peng Y."/>
            <person name="Rokas A."/>
            <person name="Rosa C.A."/>
            <person name="Scheuner C."/>
            <person name="Sibirny A.A."/>
            <person name="Slot J.C."/>
            <person name="Stielow J.B."/>
            <person name="Sun H."/>
            <person name="Kurtzman C.P."/>
            <person name="Blackwell M."/>
            <person name="Grigoriev I.V."/>
            <person name="Jeffries T.W."/>
        </authorList>
    </citation>
    <scope>NUCLEOTIDE SEQUENCE [LARGE SCALE GENOMIC DNA]</scope>
    <source>
        <strain evidence="12">NRRL Y-1933</strain>
    </source>
</reference>
<evidence type="ECO:0000256" key="7">
    <source>
        <dbReference type="ARBA" id="ARBA00023180"/>
    </source>
</evidence>
<feature type="domain" description="Plastocyanin-like" evidence="9">
    <location>
        <begin position="489"/>
        <end position="596"/>
    </location>
</feature>
<feature type="domain" description="Plastocyanin-like" evidence="8">
    <location>
        <begin position="183"/>
        <end position="346"/>
    </location>
</feature>
<dbReference type="GeneID" id="30997073"/>
<dbReference type="GO" id="GO:0005507">
    <property type="term" value="F:copper ion binding"/>
    <property type="evidence" value="ECO:0007669"/>
    <property type="project" value="InterPro"/>
</dbReference>
<name>A0A1E4RK71_9ASCO</name>
<evidence type="ECO:0000256" key="4">
    <source>
        <dbReference type="ARBA" id="ARBA00022729"/>
    </source>
</evidence>
<proteinExistence type="inferred from homology"/>
<evidence type="ECO:0000256" key="3">
    <source>
        <dbReference type="ARBA" id="ARBA00022723"/>
    </source>
</evidence>
<dbReference type="PROSITE" id="PS00079">
    <property type="entry name" value="MULTICOPPER_OXIDASE1"/>
    <property type="match status" value="1"/>
</dbReference>
<dbReference type="InterPro" id="IPR002355">
    <property type="entry name" value="Cu_oxidase_Cu_BS"/>
</dbReference>
<keyword evidence="12" id="KW-1185">Reference proteome</keyword>
<keyword evidence="4" id="KW-0732">Signal</keyword>
<dbReference type="InterPro" id="IPR001117">
    <property type="entry name" value="Cu-oxidase_2nd"/>
</dbReference>
<keyword evidence="2" id="KW-0410">Iron transport</keyword>
<dbReference type="InterPro" id="IPR011706">
    <property type="entry name" value="Cu-oxidase_C"/>
</dbReference>
<dbReference type="OrthoDB" id="2121828at2759"/>
<dbReference type="GO" id="GO:0016491">
    <property type="term" value="F:oxidoreductase activity"/>
    <property type="evidence" value="ECO:0007669"/>
    <property type="project" value="UniProtKB-KW"/>
</dbReference>
<dbReference type="InterPro" id="IPR011707">
    <property type="entry name" value="Cu-oxidase-like_N"/>
</dbReference>
<evidence type="ECO:0000313" key="12">
    <source>
        <dbReference type="Proteomes" id="UP000095085"/>
    </source>
</evidence>
<dbReference type="Pfam" id="PF07732">
    <property type="entry name" value="Cu-oxidase_3"/>
    <property type="match status" value="1"/>
</dbReference>
<dbReference type="EMBL" id="KV454540">
    <property type="protein sequence ID" value="ODV67678.1"/>
    <property type="molecule type" value="Genomic_DNA"/>
</dbReference>
<dbReference type="AlphaFoldDB" id="A0A1E4RK71"/>
<feature type="domain" description="Plastocyanin-like" evidence="10">
    <location>
        <begin position="34"/>
        <end position="147"/>
    </location>
</feature>
<dbReference type="PROSITE" id="PS00080">
    <property type="entry name" value="MULTICOPPER_OXIDASE2"/>
    <property type="match status" value="1"/>
</dbReference>
<sequence>MCSVRPSSLLGCNPEDFNIPVGATVREYKLDLTHVYHNPSGKYKSGFLINGQSPGPALEGEEGDWMLVKVVNQTPVSMTIHFHGILQIGTPWSDGVPGVTQFPILSGDSYVYAFQLRNQSGSTWYHAHYRGYATDGVYGPFYIRPSKERNRPYHLITNDSKVSDGFYDLERSPQNIIGDDSFHLTMDDVMARMFHFGIDPLCIQSILINGKGRVYCHDHKTFVRLALKTPNVKNLPSIDTMGCARDENANGYHDIEVDNFELESPGFSRQCEPTFSDNYVHYTNNSKWQYLNILNAGGQHTKAFSIDDHELIVVAIDGVFVEPATVHQLLIPVGSRFTVLVETDPTKHSHIHHPFPIRFAAVITAQFIEGVGYLVYGNETSFDSIQLANLQNYNGYINGVRYQDIDGKLLDPNHKYMWPHQTRPYEEDAARVAKGGADHTFNLYLNRTGLIEFSMFEDGTKLPPTFELGHPLLHQLVNNPSKTFADFQGSLSSDIKYGDVVDLIINNHKRINHPIHLHGHLFHLISYSETENFPHRSVEEAERENYKNLNLQNPPYFDIALVPAGGHAVVRIIANNPGVWLIHCHNLGHLLGGMGAILFEALDQVPETPQYYLSQAHIDLEPEQHYAITDLPNNTHDGSILT</sequence>
<dbReference type="Proteomes" id="UP000095085">
    <property type="component" value="Unassembled WGS sequence"/>
</dbReference>
<keyword evidence="2" id="KW-0408">Iron</keyword>
<evidence type="ECO:0000259" key="8">
    <source>
        <dbReference type="Pfam" id="PF00394"/>
    </source>
</evidence>
<dbReference type="InterPro" id="IPR033138">
    <property type="entry name" value="Cu_oxidase_CS"/>
</dbReference>
<keyword evidence="2" id="KW-0813">Transport</keyword>
<evidence type="ECO:0000256" key="1">
    <source>
        <dbReference type="ARBA" id="ARBA00010609"/>
    </source>
</evidence>
<evidence type="ECO:0000259" key="9">
    <source>
        <dbReference type="Pfam" id="PF07731"/>
    </source>
</evidence>
<dbReference type="SUPFAM" id="SSF49503">
    <property type="entry name" value="Cupredoxins"/>
    <property type="match status" value="3"/>
</dbReference>
<keyword evidence="7" id="KW-0325">Glycoprotein</keyword>
<evidence type="ECO:0000256" key="6">
    <source>
        <dbReference type="ARBA" id="ARBA00023008"/>
    </source>
</evidence>
<dbReference type="Pfam" id="PF07731">
    <property type="entry name" value="Cu-oxidase_2"/>
    <property type="match status" value="1"/>
</dbReference>
<evidence type="ECO:0000259" key="10">
    <source>
        <dbReference type="Pfam" id="PF07732"/>
    </source>
</evidence>
<evidence type="ECO:0000313" key="11">
    <source>
        <dbReference type="EMBL" id="ODV67678.1"/>
    </source>
</evidence>
<keyword evidence="5" id="KW-0560">Oxidoreductase</keyword>
<keyword evidence="2" id="KW-0406">Ion transport</keyword>
<dbReference type="Gene3D" id="2.60.40.420">
    <property type="entry name" value="Cupredoxins - blue copper proteins"/>
    <property type="match status" value="3"/>
</dbReference>
<dbReference type="InterPro" id="IPR008972">
    <property type="entry name" value="Cupredoxin"/>
</dbReference>
<comment type="similarity">
    <text evidence="1">Belongs to the multicopper oxidase family.</text>
</comment>
<dbReference type="STRING" id="984485.A0A1E4RK71"/>
<gene>
    <name evidence="11" type="ORF">HYPBUDRAFT_161220</name>
</gene>
<keyword evidence="3" id="KW-0479">Metal-binding</keyword>
<dbReference type="CDD" id="cd13850">
    <property type="entry name" value="CuRO_1_Abr2_like"/>
    <property type="match status" value="1"/>
</dbReference>
<organism evidence="11 12">
    <name type="scientific">Hyphopichia burtonii NRRL Y-1933</name>
    <dbReference type="NCBI Taxonomy" id="984485"/>
    <lineage>
        <taxon>Eukaryota</taxon>
        <taxon>Fungi</taxon>
        <taxon>Dikarya</taxon>
        <taxon>Ascomycota</taxon>
        <taxon>Saccharomycotina</taxon>
        <taxon>Pichiomycetes</taxon>
        <taxon>Debaryomycetaceae</taxon>
        <taxon>Hyphopichia</taxon>
    </lineage>
</organism>
<protein>
    <recommendedName>
        <fullName evidence="13">Multicopper oxidase</fullName>
    </recommendedName>
</protein>
<evidence type="ECO:0000256" key="5">
    <source>
        <dbReference type="ARBA" id="ARBA00023002"/>
    </source>
</evidence>
<evidence type="ECO:0008006" key="13">
    <source>
        <dbReference type="Google" id="ProtNLM"/>
    </source>
</evidence>
<dbReference type="PANTHER" id="PTHR11709:SF488">
    <property type="entry name" value="LACCASE-RELATED"/>
    <property type="match status" value="1"/>
</dbReference>
<dbReference type="GO" id="GO:0006826">
    <property type="term" value="P:iron ion transport"/>
    <property type="evidence" value="ECO:0007669"/>
    <property type="project" value="UniProtKB-KW"/>
</dbReference>
<dbReference type="InterPro" id="IPR045087">
    <property type="entry name" value="Cu-oxidase_fam"/>
</dbReference>
<dbReference type="RefSeq" id="XP_020076745.1">
    <property type="nucleotide sequence ID" value="XM_020222524.1"/>
</dbReference>